<evidence type="ECO:0000259" key="6">
    <source>
        <dbReference type="Pfam" id="PF12146"/>
    </source>
</evidence>
<dbReference type="Gene3D" id="3.40.50.1820">
    <property type="entry name" value="alpha/beta hydrolase"/>
    <property type="match status" value="1"/>
</dbReference>
<dbReference type="PANTHER" id="PTHR43722:SF1">
    <property type="entry name" value="PROLINE IMINOPEPTIDASE"/>
    <property type="match status" value="1"/>
</dbReference>
<accession>A0A150IQN1</accession>
<dbReference type="Proteomes" id="UP000091929">
    <property type="component" value="Unassembled WGS sequence"/>
</dbReference>
<comment type="caution">
    <text evidence="7">The sequence shown here is derived from an EMBL/GenBank/DDBJ whole genome shotgun (WGS) entry which is preliminary data.</text>
</comment>
<dbReference type="SUPFAM" id="SSF53474">
    <property type="entry name" value="alpha/beta-Hydrolases"/>
    <property type="match status" value="1"/>
</dbReference>
<sequence>MRYKFLIILLFFGILIMFLCLSEFIPVSTPVIRGQDGKILENSVTMLEKIEIGGMEQWILIRGNDISNPVLLWLHGGPGASQMSVSQYFNGDLEKDFIVVHWDQRGAGKSNPSNFNEKTMTIEQYVSDTHELTIYLKNKFGKEKIYLLGHSWGALLGIETVKNYPEDYYAYIGVSQPVSNDIISQSISYEWLSQQMLAKGNQKELKKLKDLGEIPYIDHDNYVKFANMVSSYGGVWT</sequence>
<dbReference type="PATRIC" id="fig|1706436.3.peg.856"/>
<dbReference type="GO" id="GO:0004177">
    <property type="term" value="F:aminopeptidase activity"/>
    <property type="evidence" value="ECO:0007669"/>
    <property type="project" value="UniProtKB-EC"/>
</dbReference>
<dbReference type="InterPro" id="IPR005944">
    <property type="entry name" value="Pro_iminopeptidase"/>
</dbReference>
<dbReference type="EMBL" id="LNGF01000030">
    <property type="protein sequence ID" value="KYC47208.1"/>
    <property type="molecule type" value="Genomic_DNA"/>
</dbReference>
<evidence type="ECO:0000256" key="5">
    <source>
        <dbReference type="ARBA" id="ARBA00029605"/>
    </source>
</evidence>
<evidence type="ECO:0000313" key="9">
    <source>
        <dbReference type="EMBL" id="KYC51449.1"/>
    </source>
</evidence>
<dbReference type="AlphaFoldDB" id="A0A150IK99"/>
<gene>
    <name evidence="7" type="ORF">APG10_00846</name>
    <name evidence="8" type="ORF">APG11_01365</name>
    <name evidence="9" type="ORF">APG12_00112</name>
</gene>
<evidence type="ECO:0000313" key="7">
    <source>
        <dbReference type="EMBL" id="KYC45470.1"/>
    </source>
</evidence>
<evidence type="ECO:0000256" key="2">
    <source>
        <dbReference type="ARBA" id="ARBA00012568"/>
    </source>
</evidence>
<proteinExistence type="predicted"/>
<dbReference type="InterPro" id="IPR029058">
    <property type="entry name" value="AB_hydrolase_fold"/>
</dbReference>
<evidence type="ECO:0000313" key="8">
    <source>
        <dbReference type="EMBL" id="KYC47208.1"/>
    </source>
</evidence>
<dbReference type="Pfam" id="PF12146">
    <property type="entry name" value="Hydrolase_4"/>
    <property type="match status" value="1"/>
</dbReference>
<dbReference type="PATRIC" id="fig|1706437.3.peg.1373"/>
<dbReference type="InterPro" id="IPR022742">
    <property type="entry name" value="Hydrolase_4"/>
</dbReference>
<evidence type="ECO:0000256" key="1">
    <source>
        <dbReference type="ARBA" id="ARBA00001585"/>
    </source>
</evidence>
<dbReference type="InterPro" id="IPR002410">
    <property type="entry name" value="Peptidase_S33"/>
</dbReference>
<dbReference type="EMBL" id="LNJC01000001">
    <property type="protein sequence ID" value="KYC51449.1"/>
    <property type="molecule type" value="Genomic_DNA"/>
</dbReference>
<evidence type="ECO:0000313" key="11">
    <source>
        <dbReference type="Proteomes" id="UP000092401"/>
    </source>
</evidence>
<name>A0A150IK99_9EURY</name>
<dbReference type="PRINTS" id="PR00793">
    <property type="entry name" value="PROAMNOPTASE"/>
</dbReference>
<keyword evidence="4" id="KW-0378">Hydrolase</keyword>
<protein>
    <recommendedName>
        <fullName evidence="2">prolyl aminopeptidase</fullName>
        <ecNumber evidence="2">3.4.11.5</ecNumber>
    </recommendedName>
    <alternativeName>
        <fullName evidence="5">Prolyl aminopeptidase</fullName>
    </alternativeName>
</protein>
<dbReference type="GO" id="GO:0006508">
    <property type="term" value="P:proteolysis"/>
    <property type="evidence" value="ECO:0007669"/>
    <property type="project" value="InterPro"/>
</dbReference>
<evidence type="ECO:0000313" key="10">
    <source>
        <dbReference type="Proteomes" id="UP000091929"/>
    </source>
</evidence>
<keyword evidence="3" id="KW-0963">Cytoplasm</keyword>
<dbReference type="Proteomes" id="UP000092401">
    <property type="component" value="Unassembled WGS sequence"/>
</dbReference>
<accession>A0A150IK99</accession>
<evidence type="ECO:0000256" key="3">
    <source>
        <dbReference type="ARBA" id="ARBA00022490"/>
    </source>
</evidence>
<dbReference type="PATRIC" id="fig|1706438.3.peg.111"/>
<feature type="domain" description="Serine aminopeptidase S33" evidence="6">
    <location>
        <begin position="94"/>
        <end position="175"/>
    </location>
</feature>
<evidence type="ECO:0000256" key="4">
    <source>
        <dbReference type="ARBA" id="ARBA00022801"/>
    </source>
</evidence>
<dbReference type="Proteomes" id="UP000092403">
    <property type="component" value="Unassembled WGS sequence"/>
</dbReference>
<dbReference type="EMBL" id="LNGE01000018">
    <property type="protein sequence ID" value="KYC45470.1"/>
    <property type="molecule type" value="Genomic_DNA"/>
</dbReference>
<dbReference type="GO" id="GO:0005737">
    <property type="term" value="C:cytoplasm"/>
    <property type="evidence" value="ECO:0007669"/>
    <property type="project" value="InterPro"/>
</dbReference>
<accession>A0A150J2L6</accession>
<dbReference type="EC" id="3.4.11.5" evidence="2"/>
<dbReference type="PANTHER" id="PTHR43722">
    <property type="entry name" value="PROLINE IMINOPEPTIDASE"/>
    <property type="match status" value="1"/>
</dbReference>
<organism evidence="7 11">
    <name type="scientific">Candidatus Methanofastidiosum methylothiophilum</name>
    <dbReference type="NCBI Taxonomy" id="1705564"/>
    <lineage>
        <taxon>Archaea</taxon>
        <taxon>Methanobacteriati</taxon>
        <taxon>Methanobacteriota</taxon>
        <taxon>Stenosarchaea group</taxon>
        <taxon>Candidatus Methanofastidiosia</taxon>
        <taxon>Candidatus Methanofastidiosales</taxon>
        <taxon>Candidatus Methanofastidiosaceae</taxon>
        <taxon>Candidatus Methanofastidiosum</taxon>
    </lineage>
</organism>
<reference evidence="10 11" key="1">
    <citation type="journal article" date="2016" name="ISME J.">
        <title>Chasing the elusive Euryarchaeota class WSA2: genomes reveal a uniquely fastidious methyl-reducing methanogen.</title>
        <authorList>
            <person name="Nobu M.K."/>
            <person name="Narihiro T."/>
            <person name="Kuroda K."/>
            <person name="Mei R."/>
            <person name="Liu W.T."/>
        </authorList>
    </citation>
    <scope>NUCLEOTIDE SEQUENCE [LARGE SCALE GENOMIC DNA]</scope>
    <source>
        <strain evidence="7">B03fssc0709_Meth_Bin005</strain>
        <strain evidence="8">B15fssc0709_Meth_Bin003</strain>
        <strain evidence="9">BMIXfssc0709_Meth_Bin006</strain>
    </source>
</reference>
<comment type="catalytic activity">
    <reaction evidence="1">
        <text>Release of N-terminal proline from a peptide.</text>
        <dbReference type="EC" id="3.4.11.5"/>
    </reaction>
</comment>